<dbReference type="Gene3D" id="3.40.50.1390">
    <property type="entry name" value="Resolvase, N-terminal catalytic domain"/>
    <property type="match status" value="1"/>
</dbReference>
<dbReference type="GO" id="GO:0003677">
    <property type="term" value="F:DNA binding"/>
    <property type="evidence" value="ECO:0007669"/>
    <property type="project" value="InterPro"/>
</dbReference>
<gene>
    <name evidence="2" type="ORF">IAD02_02115</name>
</gene>
<feature type="domain" description="Resolvase/invertase-type recombinase catalytic" evidence="1">
    <location>
        <begin position="3"/>
        <end position="79"/>
    </location>
</feature>
<dbReference type="EMBL" id="DVJI01000009">
    <property type="protein sequence ID" value="HIS70763.1"/>
    <property type="molecule type" value="Genomic_DNA"/>
</dbReference>
<sequence>MKAVILARVSSREQENGMSIDAQLDNLNKYIQRNGLTLLKTFQITESSTKGDRKKFVEMLNFVKAQREKIAIVADYQRHKDKAQRQDLYISILFTF</sequence>
<proteinExistence type="predicted"/>
<evidence type="ECO:0000313" key="2">
    <source>
        <dbReference type="EMBL" id="HIS70763.1"/>
    </source>
</evidence>
<organism evidence="2 3">
    <name type="scientific">Candidatus Enterousia intestinigallinarum</name>
    <dbReference type="NCBI Taxonomy" id="2840790"/>
    <lineage>
        <taxon>Bacteria</taxon>
        <taxon>Pseudomonadati</taxon>
        <taxon>Pseudomonadota</taxon>
        <taxon>Alphaproteobacteria</taxon>
        <taxon>Candidatus Enterousia</taxon>
    </lineage>
</organism>
<dbReference type="InterPro" id="IPR006119">
    <property type="entry name" value="Resolv_N"/>
</dbReference>
<reference evidence="2" key="2">
    <citation type="journal article" date="2021" name="PeerJ">
        <title>Extensive microbial diversity within the chicken gut microbiome revealed by metagenomics and culture.</title>
        <authorList>
            <person name="Gilroy R."/>
            <person name="Ravi A."/>
            <person name="Getino M."/>
            <person name="Pursley I."/>
            <person name="Horton D.L."/>
            <person name="Alikhan N.F."/>
            <person name="Baker D."/>
            <person name="Gharbi K."/>
            <person name="Hall N."/>
            <person name="Watson M."/>
            <person name="Adriaenssens E.M."/>
            <person name="Foster-Nyarko E."/>
            <person name="Jarju S."/>
            <person name="Secka A."/>
            <person name="Antonio M."/>
            <person name="Oren A."/>
            <person name="Chaudhuri R.R."/>
            <person name="La Ragione R."/>
            <person name="Hildebrand F."/>
            <person name="Pallen M.J."/>
        </authorList>
    </citation>
    <scope>NUCLEOTIDE SEQUENCE</scope>
    <source>
        <strain evidence="2">ChiGjej3B3-5194</strain>
    </source>
</reference>
<name>A0A9D1JWA3_9PROT</name>
<dbReference type="Pfam" id="PF00239">
    <property type="entry name" value="Resolvase"/>
    <property type="match status" value="1"/>
</dbReference>
<dbReference type="InterPro" id="IPR036162">
    <property type="entry name" value="Resolvase-like_N_sf"/>
</dbReference>
<dbReference type="SUPFAM" id="SSF53041">
    <property type="entry name" value="Resolvase-like"/>
    <property type="match status" value="1"/>
</dbReference>
<reference evidence="2" key="1">
    <citation type="submission" date="2020-10" db="EMBL/GenBank/DDBJ databases">
        <authorList>
            <person name="Gilroy R."/>
        </authorList>
    </citation>
    <scope>NUCLEOTIDE SEQUENCE</scope>
    <source>
        <strain evidence="2">ChiGjej3B3-5194</strain>
    </source>
</reference>
<comment type="caution">
    <text evidence="2">The sequence shown here is derived from an EMBL/GenBank/DDBJ whole genome shotgun (WGS) entry which is preliminary data.</text>
</comment>
<dbReference type="AlphaFoldDB" id="A0A9D1JWA3"/>
<evidence type="ECO:0000313" key="3">
    <source>
        <dbReference type="Proteomes" id="UP000886742"/>
    </source>
</evidence>
<dbReference type="Proteomes" id="UP000886742">
    <property type="component" value="Unassembled WGS sequence"/>
</dbReference>
<evidence type="ECO:0000259" key="1">
    <source>
        <dbReference type="Pfam" id="PF00239"/>
    </source>
</evidence>
<protein>
    <submittedName>
        <fullName evidence="2">Recombinase family protein</fullName>
    </submittedName>
</protein>
<dbReference type="GO" id="GO:0000150">
    <property type="term" value="F:DNA strand exchange activity"/>
    <property type="evidence" value="ECO:0007669"/>
    <property type="project" value="InterPro"/>
</dbReference>
<accession>A0A9D1JWA3</accession>